<evidence type="ECO:0000256" key="2">
    <source>
        <dbReference type="ARBA" id="ARBA00004123"/>
    </source>
</evidence>
<dbReference type="Gene3D" id="3.40.50.12650">
    <property type="match status" value="1"/>
</dbReference>
<evidence type="ECO:0000256" key="13">
    <source>
        <dbReference type="ARBA" id="ARBA00023172"/>
    </source>
</evidence>
<evidence type="ECO:0000256" key="8">
    <source>
        <dbReference type="ARBA" id="ARBA00022759"/>
    </source>
</evidence>
<dbReference type="AlphaFoldDB" id="A0ABD3C583"/>
<keyword evidence="10" id="KW-0378">Hydrolase</keyword>
<gene>
    <name evidence="22" type="ORF">CASFOL_031380</name>
</gene>
<dbReference type="Gene3D" id="3.60.15.10">
    <property type="entry name" value="Ribonuclease Z/Hydroxyacylglutathione hydrolase-like"/>
    <property type="match status" value="1"/>
</dbReference>
<comment type="subcellular location">
    <subcellularLocation>
        <location evidence="3">Chromosome</location>
        <location evidence="3">Telomere</location>
    </subcellularLocation>
    <subcellularLocation>
        <location evidence="2">Nucleus</location>
    </subcellularLocation>
</comment>
<sequence length="415" mass="47192">MESGMISVDKWSSGSQAYFLTHLHADHTVGLSSKWRRGLLYCSRITAKLFSCKFPGFDLSFLRVLDIGRWYSLSLTTPSSGSSTDIYVKAIDAQHCPGSVMYLFRGKFGCKLYTGDFRWEKSGNRVENARSMLLDAIKNEKLDVLYLDNTYCNPTYIFPSREAAAKQIVDIITSHPNHDIIIGIDSLGKEDLLLYISRTLNIKIWVWPERLQIMHLLGFHENFTTKTSLTRVRAVPRYSFSIETLEGLNMLQPTIGIMPSGLPWVSPKKKECSNDISGSAITNHNEYIFVVPYSDHSCFSEIQEFIELIRPINIRGIVSSSSCHIDPCYYLDHLCGTKQACWRIQRQHEIEEVTNSVEADEKQESESECIVSSTGVGRKRRLDQVDFFGIPVSRVSLLRRLSRGVKIANTEYISL</sequence>
<evidence type="ECO:0000256" key="7">
    <source>
        <dbReference type="ARBA" id="ARBA00022722"/>
    </source>
</evidence>
<dbReference type="GO" id="GO:0008800">
    <property type="term" value="F:beta-lactamase activity"/>
    <property type="evidence" value="ECO:0007669"/>
    <property type="project" value="UniProtKB-EC"/>
</dbReference>
<evidence type="ECO:0000256" key="18">
    <source>
        <dbReference type="ARBA" id="ARBA00041693"/>
    </source>
</evidence>
<comment type="caution">
    <text evidence="22">The sequence shown here is derived from an EMBL/GenBank/DDBJ whole genome shotgun (WGS) entry which is preliminary data.</text>
</comment>
<keyword evidence="7" id="KW-0540">Nuclease</keyword>
<evidence type="ECO:0000256" key="3">
    <source>
        <dbReference type="ARBA" id="ARBA00004574"/>
    </source>
</evidence>
<feature type="domain" description="DNA repair metallo-beta-lactamase" evidence="21">
    <location>
        <begin position="221"/>
        <end position="318"/>
    </location>
</feature>
<keyword evidence="8" id="KW-0255">Endonuclease</keyword>
<dbReference type="EMBL" id="JAVIJP010000053">
    <property type="protein sequence ID" value="KAL3624712.1"/>
    <property type="molecule type" value="Genomic_DNA"/>
</dbReference>
<evidence type="ECO:0000256" key="20">
    <source>
        <dbReference type="ARBA" id="ARBA00042738"/>
    </source>
</evidence>
<dbReference type="GO" id="GO:0000781">
    <property type="term" value="C:chromosome, telomeric region"/>
    <property type="evidence" value="ECO:0007669"/>
    <property type="project" value="UniProtKB-SubCell"/>
</dbReference>
<accession>A0ABD3C583</accession>
<evidence type="ECO:0000256" key="11">
    <source>
        <dbReference type="ARBA" id="ARBA00022839"/>
    </source>
</evidence>
<comment type="similarity">
    <text evidence="4">Belongs to the DNA repair metallo-beta-lactamase (DRMBL) family.</text>
</comment>
<dbReference type="GO" id="GO:0004527">
    <property type="term" value="F:exonuclease activity"/>
    <property type="evidence" value="ECO:0007669"/>
    <property type="project" value="UniProtKB-KW"/>
</dbReference>
<dbReference type="InterPro" id="IPR036866">
    <property type="entry name" value="RibonucZ/Hydroxyglut_hydro"/>
</dbReference>
<evidence type="ECO:0000256" key="16">
    <source>
        <dbReference type="ARBA" id="ARBA00039555"/>
    </source>
</evidence>
<evidence type="ECO:0000256" key="15">
    <source>
        <dbReference type="ARBA" id="ARBA00023242"/>
    </source>
</evidence>
<keyword evidence="15" id="KW-0539">Nucleus</keyword>
<keyword evidence="23" id="KW-1185">Reference proteome</keyword>
<evidence type="ECO:0000256" key="14">
    <source>
        <dbReference type="ARBA" id="ARBA00023204"/>
    </source>
</evidence>
<dbReference type="EC" id="3.5.2.6" evidence="5"/>
<dbReference type="GO" id="GO:0004519">
    <property type="term" value="F:endonuclease activity"/>
    <property type="evidence" value="ECO:0007669"/>
    <property type="project" value="UniProtKB-KW"/>
</dbReference>
<name>A0ABD3C583_9LAMI</name>
<dbReference type="Pfam" id="PF07522">
    <property type="entry name" value="DRMBL"/>
    <property type="match status" value="1"/>
</dbReference>
<evidence type="ECO:0000256" key="4">
    <source>
        <dbReference type="ARBA" id="ARBA00010304"/>
    </source>
</evidence>
<dbReference type="GO" id="GO:0006310">
    <property type="term" value="P:DNA recombination"/>
    <property type="evidence" value="ECO:0007669"/>
    <property type="project" value="UniProtKB-KW"/>
</dbReference>
<evidence type="ECO:0000256" key="9">
    <source>
        <dbReference type="ARBA" id="ARBA00022763"/>
    </source>
</evidence>
<evidence type="ECO:0000256" key="10">
    <source>
        <dbReference type="ARBA" id="ARBA00022801"/>
    </source>
</evidence>
<evidence type="ECO:0000256" key="17">
    <source>
        <dbReference type="ARBA" id="ARBA00039759"/>
    </source>
</evidence>
<dbReference type="InterPro" id="IPR011084">
    <property type="entry name" value="DRMBL"/>
</dbReference>
<keyword evidence="9" id="KW-0227">DNA damage</keyword>
<keyword evidence="11" id="KW-0269">Exonuclease</keyword>
<proteinExistence type="inferred from homology"/>
<evidence type="ECO:0000259" key="21">
    <source>
        <dbReference type="Pfam" id="PF07522"/>
    </source>
</evidence>
<keyword evidence="14" id="KW-0234">DNA repair</keyword>
<dbReference type="Proteomes" id="UP001632038">
    <property type="component" value="Unassembled WGS sequence"/>
</dbReference>
<evidence type="ECO:0000256" key="12">
    <source>
        <dbReference type="ARBA" id="ARBA00022895"/>
    </source>
</evidence>
<evidence type="ECO:0000256" key="19">
    <source>
        <dbReference type="ARBA" id="ARBA00042677"/>
    </source>
</evidence>
<evidence type="ECO:0000313" key="23">
    <source>
        <dbReference type="Proteomes" id="UP001632038"/>
    </source>
</evidence>
<comment type="catalytic activity">
    <reaction evidence="1">
        <text>a beta-lactam + H2O = a substituted beta-amino acid</text>
        <dbReference type="Rhea" id="RHEA:20401"/>
        <dbReference type="ChEBI" id="CHEBI:15377"/>
        <dbReference type="ChEBI" id="CHEBI:35627"/>
        <dbReference type="ChEBI" id="CHEBI:140347"/>
        <dbReference type="EC" id="3.5.2.6"/>
    </reaction>
</comment>
<organism evidence="22 23">
    <name type="scientific">Castilleja foliolosa</name>
    <dbReference type="NCBI Taxonomy" id="1961234"/>
    <lineage>
        <taxon>Eukaryota</taxon>
        <taxon>Viridiplantae</taxon>
        <taxon>Streptophyta</taxon>
        <taxon>Embryophyta</taxon>
        <taxon>Tracheophyta</taxon>
        <taxon>Spermatophyta</taxon>
        <taxon>Magnoliopsida</taxon>
        <taxon>eudicotyledons</taxon>
        <taxon>Gunneridae</taxon>
        <taxon>Pentapetalae</taxon>
        <taxon>asterids</taxon>
        <taxon>lamiids</taxon>
        <taxon>Lamiales</taxon>
        <taxon>Orobanchaceae</taxon>
        <taxon>Pedicularideae</taxon>
        <taxon>Castillejinae</taxon>
        <taxon>Castilleja</taxon>
    </lineage>
</organism>
<keyword evidence="13" id="KW-0233">DNA recombination</keyword>
<dbReference type="SUPFAM" id="SSF56281">
    <property type="entry name" value="Metallo-hydrolase/oxidoreductase"/>
    <property type="match status" value="1"/>
</dbReference>
<evidence type="ECO:0000313" key="22">
    <source>
        <dbReference type="EMBL" id="KAL3624712.1"/>
    </source>
</evidence>
<dbReference type="GO" id="GO:0006281">
    <property type="term" value="P:DNA repair"/>
    <property type="evidence" value="ECO:0007669"/>
    <property type="project" value="UniProtKB-KW"/>
</dbReference>
<reference evidence="23" key="1">
    <citation type="journal article" date="2024" name="IScience">
        <title>Strigolactones Initiate the Formation of Haustorium-like Structures in Castilleja.</title>
        <authorList>
            <person name="Buerger M."/>
            <person name="Peterson D."/>
            <person name="Chory J."/>
        </authorList>
    </citation>
    <scope>NUCLEOTIDE SEQUENCE [LARGE SCALE GENOMIC DNA]</scope>
</reference>
<evidence type="ECO:0000256" key="5">
    <source>
        <dbReference type="ARBA" id="ARBA00012865"/>
    </source>
</evidence>
<keyword evidence="12" id="KW-0779">Telomere</keyword>
<evidence type="ECO:0000256" key="1">
    <source>
        <dbReference type="ARBA" id="ARBA00001526"/>
    </source>
</evidence>
<protein>
    <recommendedName>
        <fullName evidence="16">5' exonuclease Apollo</fullName>
        <ecNumber evidence="5">3.5.2.6</ecNumber>
    </recommendedName>
    <alternativeName>
        <fullName evidence="18">DNA cross-link repair 1B protein</fullName>
    </alternativeName>
    <alternativeName>
        <fullName evidence="19">DNA cross-link repair 1C protein</fullName>
    </alternativeName>
    <alternativeName>
        <fullName evidence="17">Protein artemis</fullName>
    </alternativeName>
    <alternativeName>
        <fullName evidence="20">SNM1 homolog B</fullName>
    </alternativeName>
</protein>
<dbReference type="FunFam" id="3.40.50.12650:FF:000003">
    <property type="entry name" value="DNA cross-link repair 1B"/>
    <property type="match status" value="1"/>
</dbReference>
<dbReference type="GO" id="GO:0005634">
    <property type="term" value="C:nucleus"/>
    <property type="evidence" value="ECO:0007669"/>
    <property type="project" value="UniProtKB-SubCell"/>
</dbReference>
<dbReference type="PANTHER" id="PTHR23240:SF8">
    <property type="entry name" value="PROTEIN ARTEMIS"/>
    <property type="match status" value="1"/>
</dbReference>
<evidence type="ECO:0000256" key="6">
    <source>
        <dbReference type="ARBA" id="ARBA00022454"/>
    </source>
</evidence>
<keyword evidence="6" id="KW-0158">Chromosome</keyword>
<dbReference type="PANTHER" id="PTHR23240">
    <property type="entry name" value="DNA CROSS-LINK REPAIR PROTEIN PSO2/SNM1-RELATED"/>
    <property type="match status" value="1"/>
</dbReference>